<evidence type="ECO:0000313" key="1">
    <source>
        <dbReference type="EMBL" id="JAD59055.1"/>
    </source>
</evidence>
<sequence>MSFTNELSGQRGCFVRIITTVWKQRCSLLELIYTELPQINAIYDKKCSNRLYRWQK</sequence>
<proteinExistence type="predicted"/>
<dbReference type="AlphaFoldDB" id="A0A0A9BCU7"/>
<reference evidence="1" key="1">
    <citation type="submission" date="2014-09" db="EMBL/GenBank/DDBJ databases">
        <authorList>
            <person name="Magalhaes I.L.F."/>
            <person name="Oliveira U."/>
            <person name="Santos F.R."/>
            <person name="Vidigal T.H.D.A."/>
            <person name="Brescovit A.D."/>
            <person name="Santos A.J."/>
        </authorList>
    </citation>
    <scope>NUCLEOTIDE SEQUENCE</scope>
    <source>
        <tissue evidence="1">Shoot tissue taken approximately 20 cm above the soil surface</tissue>
    </source>
</reference>
<reference evidence="1" key="2">
    <citation type="journal article" date="2015" name="Data Brief">
        <title>Shoot transcriptome of the giant reed, Arundo donax.</title>
        <authorList>
            <person name="Barrero R.A."/>
            <person name="Guerrero F.D."/>
            <person name="Moolhuijzen P."/>
            <person name="Goolsby J.A."/>
            <person name="Tidwell J."/>
            <person name="Bellgard S.E."/>
            <person name="Bellgard M.I."/>
        </authorList>
    </citation>
    <scope>NUCLEOTIDE SEQUENCE</scope>
    <source>
        <tissue evidence="1">Shoot tissue taken approximately 20 cm above the soil surface</tissue>
    </source>
</reference>
<protein>
    <submittedName>
        <fullName evidence="1">Uncharacterized protein</fullName>
    </submittedName>
</protein>
<dbReference type="EMBL" id="GBRH01238840">
    <property type="protein sequence ID" value="JAD59055.1"/>
    <property type="molecule type" value="Transcribed_RNA"/>
</dbReference>
<accession>A0A0A9BCU7</accession>
<name>A0A0A9BCU7_ARUDO</name>
<organism evidence="1">
    <name type="scientific">Arundo donax</name>
    <name type="common">Giant reed</name>
    <name type="synonym">Donax arundinaceus</name>
    <dbReference type="NCBI Taxonomy" id="35708"/>
    <lineage>
        <taxon>Eukaryota</taxon>
        <taxon>Viridiplantae</taxon>
        <taxon>Streptophyta</taxon>
        <taxon>Embryophyta</taxon>
        <taxon>Tracheophyta</taxon>
        <taxon>Spermatophyta</taxon>
        <taxon>Magnoliopsida</taxon>
        <taxon>Liliopsida</taxon>
        <taxon>Poales</taxon>
        <taxon>Poaceae</taxon>
        <taxon>PACMAD clade</taxon>
        <taxon>Arundinoideae</taxon>
        <taxon>Arundineae</taxon>
        <taxon>Arundo</taxon>
    </lineage>
</organism>